<gene>
    <name evidence="2" type="ORF">OOW_P131scaffold01777g7</name>
</gene>
<dbReference type="AlphaFoldDB" id="L7IPN0"/>
<sequence>MPDLPVNKPPTSPRLDSPADAKSPVKLDCSIPNVFISGSLAKETILEASGQTSRLSTALDINMQLQNSISMDERIKANLEFEVQEVKDKIAAFDDWHSQEIQDKDVEIAILEEELKILREQGTQPEINVATSSATNTDHVDDPALGKPESDRQEHDVETASLRHEVDGLAIINSEADISALLHENTLLLQKLDQIRSVLKTSFPNLEDGFGNLPFLVASFTGDGDDRRRKYAKKPEQPI</sequence>
<reference evidence="2" key="1">
    <citation type="journal article" date="2012" name="PLoS Genet.">
        <title>Comparative analysis of the genomes of two field isolates of the rice blast fungus Magnaporthe oryzae.</title>
        <authorList>
            <person name="Xue M."/>
            <person name="Yang J."/>
            <person name="Li Z."/>
            <person name="Hu S."/>
            <person name="Yao N."/>
            <person name="Dean R.A."/>
            <person name="Zhao W."/>
            <person name="Shen M."/>
            <person name="Zhang H."/>
            <person name="Li C."/>
            <person name="Liu L."/>
            <person name="Cao L."/>
            <person name="Xu X."/>
            <person name="Xing Y."/>
            <person name="Hsiang T."/>
            <person name="Zhang Z."/>
            <person name="Xu J.R."/>
            <person name="Peng Y.L."/>
        </authorList>
    </citation>
    <scope>NUCLEOTIDE SEQUENCE [LARGE SCALE GENOMIC DNA]</scope>
    <source>
        <strain evidence="2">P131</strain>
    </source>
</reference>
<feature type="region of interest" description="Disordered" evidence="1">
    <location>
        <begin position="1"/>
        <end position="23"/>
    </location>
</feature>
<organism>
    <name type="scientific">Pyricularia oryzae (strain P131)</name>
    <name type="common">Rice blast fungus</name>
    <name type="synonym">Magnaporthe oryzae</name>
    <dbReference type="NCBI Taxonomy" id="1143193"/>
    <lineage>
        <taxon>Eukaryota</taxon>
        <taxon>Fungi</taxon>
        <taxon>Dikarya</taxon>
        <taxon>Ascomycota</taxon>
        <taxon>Pezizomycotina</taxon>
        <taxon>Sordariomycetes</taxon>
        <taxon>Sordariomycetidae</taxon>
        <taxon>Magnaporthales</taxon>
        <taxon>Pyriculariaceae</taxon>
        <taxon>Pyricularia</taxon>
    </lineage>
</organism>
<accession>L7IPN0</accession>
<dbReference type="EMBL" id="JH794920">
    <property type="protein sequence ID" value="ELQ57917.1"/>
    <property type="molecule type" value="Genomic_DNA"/>
</dbReference>
<protein>
    <submittedName>
        <fullName evidence="2">Uncharacterized protein</fullName>
    </submittedName>
</protein>
<name>L7IPN0_PYRO1</name>
<feature type="compositionally biased region" description="Basic and acidic residues" evidence="1">
    <location>
        <begin position="138"/>
        <end position="156"/>
    </location>
</feature>
<evidence type="ECO:0000256" key="1">
    <source>
        <dbReference type="SAM" id="MobiDB-lite"/>
    </source>
</evidence>
<feature type="region of interest" description="Disordered" evidence="1">
    <location>
        <begin position="131"/>
        <end position="156"/>
    </location>
</feature>
<evidence type="ECO:0000313" key="2">
    <source>
        <dbReference type="EMBL" id="ELQ57917.1"/>
    </source>
</evidence>
<proteinExistence type="predicted"/>